<evidence type="ECO:0000256" key="1">
    <source>
        <dbReference type="SAM" id="Coils"/>
    </source>
</evidence>
<dbReference type="EMBL" id="AP018227">
    <property type="protein sequence ID" value="BAY80855.1"/>
    <property type="molecule type" value="Genomic_DNA"/>
</dbReference>
<reference evidence="3 4" key="1">
    <citation type="submission" date="2017-06" db="EMBL/GenBank/DDBJ databases">
        <title>Genome sequencing of cyanobaciteial culture collection at National Institute for Environmental Studies (NIES).</title>
        <authorList>
            <person name="Hirose Y."/>
            <person name="Shimura Y."/>
            <person name="Fujisawa T."/>
            <person name="Nakamura Y."/>
            <person name="Kawachi M."/>
        </authorList>
    </citation>
    <scope>NUCLEOTIDE SEQUENCE [LARGE SCALE GENOMIC DNA]</scope>
    <source>
        <strain evidence="3 4">NIES-267</strain>
    </source>
</reference>
<keyword evidence="4" id="KW-1185">Reference proteome</keyword>
<accession>A0A1Z4LHY5</accession>
<feature type="transmembrane region" description="Helical" evidence="2">
    <location>
        <begin position="43"/>
        <end position="65"/>
    </location>
</feature>
<dbReference type="OrthoDB" id="6148968at2"/>
<dbReference type="PANTHER" id="PTHR32309:SF13">
    <property type="entry name" value="FERRIC ENTEROBACTIN TRANSPORT PROTEIN FEPE"/>
    <property type="match status" value="1"/>
</dbReference>
<dbReference type="Proteomes" id="UP000218418">
    <property type="component" value="Chromosome"/>
</dbReference>
<keyword evidence="2" id="KW-0472">Membrane</keyword>
<evidence type="ECO:0000313" key="3">
    <source>
        <dbReference type="EMBL" id="BAY80855.1"/>
    </source>
</evidence>
<dbReference type="InterPro" id="IPR050445">
    <property type="entry name" value="Bact_polysacc_biosynth/exp"/>
</dbReference>
<evidence type="ECO:0008006" key="5">
    <source>
        <dbReference type="Google" id="ProtNLM"/>
    </source>
</evidence>
<feature type="coiled-coil region" evidence="1">
    <location>
        <begin position="193"/>
        <end position="263"/>
    </location>
</feature>
<dbReference type="GO" id="GO:0004713">
    <property type="term" value="F:protein tyrosine kinase activity"/>
    <property type="evidence" value="ECO:0007669"/>
    <property type="project" value="TreeGrafter"/>
</dbReference>
<dbReference type="PANTHER" id="PTHR32309">
    <property type="entry name" value="TYROSINE-PROTEIN KINASE"/>
    <property type="match status" value="1"/>
</dbReference>
<keyword evidence="1" id="KW-0175">Coiled coil</keyword>
<protein>
    <recommendedName>
        <fullName evidence="5">Lipopolysaccharide biosynthesis protein</fullName>
    </recommendedName>
</protein>
<dbReference type="AlphaFoldDB" id="A0A1Z4LHY5"/>
<dbReference type="GO" id="GO:0005886">
    <property type="term" value="C:plasma membrane"/>
    <property type="evidence" value="ECO:0007669"/>
    <property type="project" value="TreeGrafter"/>
</dbReference>
<evidence type="ECO:0000256" key="2">
    <source>
        <dbReference type="SAM" id="Phobius"/>
    </source>
</evidence>
<name>A0A1Z4LHY5_9CYAN</name>
<evidence type="ECO:0000313" key="4">
    <source>
        <dbReference type="Proteomes" id="UP000218418"/>
    </source>
</evidence>
<proteinExistence type="predicted"/>
<sequence length="503" mass="55713">MNRNPFVKLKNGKIVSVEHPTTASFDETPAYTKKKSVAPKTSGALYILALILVNAGIWSGAFMYLATAKPNYVSEWALNIPGSGSTSNINLPDIGQATSQNYSAYAGANYDPRENYKAIATSEQVLKAAARAVNILPKKFGKPRIKIVDNTSLMRLELKASSPQIARRKSIALQSAFEAKLDRLRSEEIIQQRTRLESGMEASRRKLKAAQKKLSRFKADSGLNSQEQLTNLASNIEDLRRQRTELTAQQQQSQAQLSELSDNLSLSSNQASDAFVLQADQLFQNYLKSYSEANSELLKARAKLTQAHPTVINLETEEQAARIALLNRAQSLLNRPTSMALINRLNFSNNESSGSKRATLSEQLVTTSVQGRGIKAQVNALDSQIPQLEERLKGLSQQQSVLEDLKRDVQVAEAVFSSTIARLDLAKTSVSSSYPQIQMLARPSLPEEASGPRKTLVLLGATLGSLFFTSGIIGLWRGKLQQQKQEKHLQEYIEYPEFVEDYY</sequence>
<gene>
    <name evidence="3" type="ORF">NIES267_03200</name>
</gene>
<keyword evidence="2" id="KW-1133">Transmembrane helix</keyword>
<feature type="transmembrane region" description="Helical" evidence="2">
    <location>
        <begin position="456"/>
        <end position="476"/>
    </location>
</feature>
<feature type="coiled-coil region" evidence="1">
    <location>
        <begin position="378"/>
        <end position="415"/>
    </location>
</feature>
<keyword evidence="2" id="KW-0812">Transmembrane</keyword>
<organism evidence="3 4">
    <name type="scientific">Calothrix parasitica NIES-267</name>
    <dbReference type="NCBI Taxonomy" id="1973488"/>
    <lineage>
        <taxon>Bacteria</taxon>
        <taxon>Bacillati</taxon>
        <taxon>Cyanobacteriota</taxon>
        <taxon>Cyanophyceae</taxon>
        <taxon>Nostocales</taxon>
        <taxon>Calotrichaceae</taxon>
        <taxon>Calothrix</taxon>
    </lineage>
</organism>